<evidence type="ECO:0000313" key="4">
    <source>
        <dbReference type="Proteomes" id="UP000639051"/>
    </source>
</evidence>
<organism evidence="3 4">
    <name type="scientific">Sinomonas cellulolyticus</name>
    <dbReference type="NCBI Taxonomy" id="2801916"/>
    <lineage>
        <taxon>Bacteria</taxon>
        <taxon>Bacillati</taxon>
        <taxon>Actinomycetota</taxon>
        <taxon>Actinomycetes</taxon>
        <taxon>Micrococcales</taxon>
        <taxon>Micrococcaceae</taxon>
        <taxon>Sinomonas</taxon>
    </lineage>
</organism>
<protein>
    <submittedName>
        <fullName evidence="3">SseB family protein</fullName>
    </submittedName>
</protein>
<evidence type="ECO:0000256" key="1">
    <source>
        <dbReference type="SAM" id="MobiDB-lite"/>
    </source>
</evidence>
<sequence length="307" mass="31257">MAHGHHGSAAAGHGHGAEGEPHAGQRHLPGHIAAALKRAGGPADSAGREWAGRDLSGEGNPLHRFDADDGASDPGVAEALAALLEGRGDEAGVHRALATARVFVAVVASLAEGGLGEHGFAEDKEADMALVTIAAPDGRKALPVFTSVARLEAWHREARPVAVFAPRAALSAVAEGAELLVLDPGAELTFVLRRPAVWALAQQREWTPSYTDASLVADVEAAAAGLPHVRGIEISPGTGVASRDASGRVVGGGGHGPELRLTLALAPGLPPEAVRETVSELNGRLAGSARFAEAVDSIELKVRPAAS</sequence>
<dbReference type="InterPro" id="IPR009839">
    <property type="entry name" value="SseB_N"/>
</dbReference>
<feature type="compositionally biased region" description="Basic and acidic residues" evidence="1">
    <location>
        <begin position="46"/>
        <end position="67"/>
    </location>
</feature>
<comment type="caution">
    <text evidence="3">The sequence shown here is derived from an EMBL/GenBank/DDBJ whole genome shotgun (WGS) entry which is preliminary data.</text>
</comment>
<evidence type="ECO:0000313" key="3">
    <source>
        <dbReference type="EMBL" id="MBL0706751.1"/>
    </source>
</evidence>
<dbReference type="EMBL" id="JAERRC010000035">
    <property type="protein sequence ID" value="MBL0706751.1"/>
    <property type="molecule type" value="Genomic_DNA"/>
</dbReference>
<accession>A0ABS1K8V2</accession>
<dbReference type="Pfam" id="PF07179">
    <property type="entry name" value="SseB"/>
    <property type="match status" value="1"/>
</dbReference>
<name>A0ABS1K8V2_9MICC</name>
<feature type="region of interest" description="Disordered" evidence="1">
    <location>
        <begin position="1"/>
        <end position="71"/>
    </location>
</feature>
<proteinExistence type="predicted"/>
<keyword evidence="4" id="KW-1185">Reference proteome</keyword>
<gene>
    <name evidence="3" type="ORF">JJE72_14745</name>
</gene>
<dbReference type="Proteomes" id="UP000639051">
    <property type="component" value="Unassembled WGS sequence"/>
</dbReference>
<feature type="domain" description="SseB protein N-terminal" evidence="2">
    <location>
        <begin position="77"/>
        <end position="199"/>
    </location>
</feature>
<reference evidence="3 4" key="1">
    <citation type="submission" date="2021-01" db="EMBL/GenBank/DDBJ databases">
        <title>Genome public.</title>
        <authorList>
            <person name="Liu C."/>
            <person name="Sun Q."/>
        </authorList>
    </citation>
    <scope>NUCLEOTIDE SEQUENCE [LARGE SCALE GENOMIC DNA]</scope>
    <source>
        <strain evidence="3 4">JC656</strain>
    </source>
</reference>
<evidence type="ECO:0000259" key="2">
    <source>
        <dbReference type="Pfam" id="PF07179"/>
    </source>
</evidence>
<dbReference type="RefSeq" id="WP_189694675.1">
    <property type="nucleotide sequence ID" value="NZ_BNCM01000012.1"/>
</dbReference>